<reference evidence="2 3" key="1">
    <citation type="submission" date="2020-02" db="EMBL/GenBank/DDBJ databases">
        <authorList>
            <person name="Ferguson B K."/>
        </authorList>
    </citation>
    <scope>NUCLEOTIDE SEQUENCE [LARGE SCALE GENOMIC DNA]</scope>
</reference>
<name>A0A6H5H5Y9_9HEMI</name>
<dbReference type="Proteomes" id="UP000479000">
    <property type="component" value="Unassembled WGS sequence"/>
</dbReference>
<evidence type="ECO:0000256" key="1">
    <source>
        <dbReference type="SAM" id="MobiDB-lite"/>
    </source>
</evidence>
<gene>
    <name evidence="2" type="ORF">NTEN_LOCUS16550</name>
</gene>
<dbReference type="OrthoDB" id="5399929at2759"/>
<feature type="compositionally biased region" description="Polar residues" evidence="1">
    <location>
        <begin position="980"/>
        <end position="989"/>
    </location>
</feature>
<feature type="compositionally biased region" description="Polar residues" evidence="1">
    <location>
        <begin position="584"/>
        <end position="603"/>
    </location>
</feature>
<feature type="region of interest" description="Disordered" evidence="1">
    <location>
        <begin position="1370"/>
        <end position="1401"/>
    </location>
</feature>
<feature type="compositionally biased region" description="Polar residues" evidence="1">
    <location>
        <begin position="1041"/>
        <end position="1060"/>
    </location>
</feature>
<feature type="region of interest" description="Disordered" evidence="1">
    <location>
        <begin position="1108"/>
        <end position="1139"/>
    </location>
</feature>
<feature type="compositionally biased region" description="Basic and acidic residues" evidence="1">
    <location>
        <begin position="1108"/>
        <end position="1117"/>
    </location>
</feature>
<feature type="region of interest" description="Disordered" evidence="1">
    <location>
        <begin position="616"/>
        <end position="659"/>
    </location>
</feature>
<evidence type="ECO:0000313" key="3">
    <source>
        <dbReference type="Proteomes" id="UP000479000"/>
    </source>
</evidence>
<evidence type="ECO:0000313" key="2">
    <source>
        <dbReference type="EMBL" id="CAB0011636.1"/>
    </source>
</evidence>
<feature type="compositionally biased region" description="Basic residues" evidence="1">
    <location>
        <begin position="1084"/>
        <end position="1093"/>
    </location>
</feature>
<accession>A0A6H5H5Y9</accession>
<protein>
    <recommendedName>
        <fullName evidence="4">Telomere-associated protein Rif1 N-terminal domain-containing protein</fullName>
    </recommendedName>
</protein>
<organism evidence="2 3">
    <name type="scientific">Nesidiocoris tenuis</name>
    <dbReference type="NCBI Taxonomy" id="355587"/>
    <lineage>
        <taxon>Eukaryota</taxon>
        <taxon>Metazoa</taxon>
        <taxon>Ecdysozoa</taxon>
        <taxon>Arthropoda</taxon>
        <taxon>Hexapoda</taxon>
        <taxon>Insecta</taxon>
        <taxon>Pterygota</taxon>
        <taxon>Neoptera</taxon>
        <taxon>Paraneoptera</taxon>
        <taxon>Hemiptera</taxon>
        <taxon>Heteroptera</taxon>
        <taxon>Panheteroptera</taxon>
        <taxon>Cimicomorpha</taxon>
        <taxon>Miridae</taxon>
        <taxon>Dicyphina</taxon>
        <taxon>Nesidiocoris</taxon>
    </lineage>
</organism>
<dbReference type="EMBL" id="CADCXU010024241">
    <property type="protein sequence ID" value="CAB0011636.1"/>
    <property type="molecule type" value="Genomic_DNA"/>
</dbReference>
<feature type="compositionally biased region" description="Polar residues" evidence="1">
    <location>
        <begin position="931"/>
        <end position="942"/>
    </location>
</feature>
<feature type="region of interest" description="Disordered" evidence="1">
    <location>
        <begin position="1179"/>
        <end position="1271"/>
    </location>
</feature>
<feature type="region of interest" description="Disordered" evidence="1">
    <location>
        <begin position="866"/>
        <end position="1095"/>
    </location>
</feature>
<feature type="compositionally biased region" description="Polar residues" evidence="1">
    <location>
        <begin position="1227"/>
        <end position="1243"/>
    </location>
</feature>
<proteinExistence type="predicted"/>
<sequence length="1687" mass="186342">MDEKDTVALLSRFEQINFDEIQEKSVDDLASDLSLFLSSDQAAPLLKQRKNDSFLAVLRLFLRVVLSDSPGAYRPLAKFFDVILNVLRSKLPGFKKISRWQAFEIDFLAIKIPKLTERFVSDDSWAETWCFLAHILVTDGGQTPPVNALLGVTESAFRKGKENPAFMEQAWTCWMSLIDAHRNLPTLIASRRLGLLLKPLKACHVNSVGRIDTWVRLVDVHLDSSEENLKKCVDPLLSALYKSSKAMSPQLPDECTDTLARLVSMAPVRRICLEVMIQLFKDVLNSNPSEDALAKTCVAFAEAVNACEDDTAAFNHWKSLIDQCSGSRASQARCILCQKISFTRWFDNSKINPDTLLELMEYREFREKILLPTIETMDKLNDVEPPSVKKKKSNVFSIDWYSLCDLYISWSDKQETADTSYRPDEPDHQAIAALLLHPFQNCSWNPLIANKWQILCQICHKCHLLESTVEKIFETAANSSFEVQRAVDILNFICRLNSTLCSKSTGLLEKISSKIDSVELKSLNDMLYVVENVSTIPDLQPALIKLLKSVNDASNRFDDSLRIRIKVAKLTRKIEPLNSLVDAEQTNNKPQRPPFRTQSNFQHRLSKAEEKKKFKMSLGPNRLFSPETNKLETDGLENNFDSSQEKAENSPINPGSSPVPKMSISPELIDGTSPICNNQVEGDEVKDVMVAEKENLNIPTIIEPLFSSSPSLHSSANKMKITNARELKAADGLSPTIKVKPVAGQKSPGSLKVSTPKVSYFDDDASDCVMVAPKPKTTPLTEHQKEMMSKRRTDIPALYQDLSQDTQISADQPSSMIIENTSEPVTETQSQNISSTFDASAPITHTSIKKSCNSAKKLDFNSPLAVVEKSSNTSKDEPVADSVVEGNSEKSSTQSPEEIPESTVDIPASNSLPMDIDAVPLDGNRQEEDIVSSSILETTVAESKNEDCPVENETPIKKRKRKSEPNKFSPKQTRSRKNKNLNSSCNVSSEPKEEEVQSKKARLTVTAAPDKEFSSDISSAETADDKSLENQEPEDKLDLPTVTSTSTAPDISSKPSQEEVTTPKSQKKTKTSGEVVTDDSKKLTSSKKKKKLFRLTPSNNKLENWLIRPDKASDKDSLPVSTEVESVSCEAGKEPTSDLAEPLADSVELSSQDIVPGTQDLSTPINPLDVPLLSKVDQGTAVVEDSEQQQIAEQPLEPDICTAAPTIVDSNETRGQEEAAQPKSPPKNEQSTPVRADPTTESPISDDIELIITSPTHRGKRASSIVRDSDKETLATENICDDWSPKRMRRSKTGSSPVNNTRLALHPAAGRSAKMLRLLVASNREDGSGEQTVTPVRRRESIVPQTFGENWPKGPTQDWVARIPGSPYMSPLRSTLKKTPVKDEEANRTPHGRSNDSYGSPLLSSIKKKRVKFFDPVVTTGLLTYEDGTGALHLADVSDVPIPSTMLNDKPVEAPPVTAVQIDSIADSKDEVCPARESKSTPDDNVDRVLKSFQQKFNLDAAFVEEISRTPYRIQGLLFDCFNSRTMQEAIDDFRVSEYKQLRELPYSLLRRVENAAKENLADVLLGLKPEHPAVSIQTDPPPLVEDKHTHTSVPVSPASCQTDSPVMVAVEVSASPSTCSISTTAAPAMATVGTSAHPLTADAFTQADISLPSDDDLRLIVGRDGFARTLRSLSNCLNVISRFAPE</sequence>
<keyword evidence="3" id="KW-1185">Reference proteome</keyword>
<feature type="compositionally biased region" description="Basic and acidic residues" evidence="1">
    <location>
        <begin position="1023"/>
        <end position="1038"/>
    </location>
</feature>
<feature type="region of interest" description="Disordered" evidence="1">
    <location>
        <begin position="581"/>
        <end position="604"/>
    </location>
</feature>
<evidence type="ECO:0008006" key="4">
    <source>
        <dbReference type="Google" id="ProtNLM"/>
    </source>
</evidence>